<reference evidence="1" key="1">
    <citation type="submission" date="2023-04" db="EMBL/GenBank/DDBJ databases">
        <authorList>
            <person name="Vijverberg K."/>
            <person name="Xiong W."/>
            <person name="Schranz E."/>
        </authorList>
    </citation>
    <scope>NUCLEOTIDE SEQUENCE</scope>
</reference>
<name>A0AA35Z4P8_LACSI</name>
<keyword evidence="2" id="KW-1185">Reference proteome</keyword>
<evidence type="ECO:0000313" key="1">
    <source>
        <dbReference type="EMBL" id="CAI9285736.1"/>
    </source>
</evidence>
<dbReference type="AlphaFoldDB" id="A0AA35Z4P8"/>
<sequence>MSTVLRVLGARRIDEYTPHPLTHNIARHGRQSASQLPPHCPSHPFLEFPDDLPDRSSFVSCPPALLSKKTSNPQALSWIVADNSGLTDQLGPFLTHVLWDNSGLEVFFFCHGLQLVVGVREVVYTELLWEFFLTVRFNKASMRWDDKYVFTFFLGGVSCSYSLIEMGRHLGIYTAEETLSPSFYGYLDSCFTDPP</sequence>
<organism evidence="1 2">
    <name type="scientific">Lactuca saligna</name>
    <name type="common">Willowleaf lettuce</name>
    <dbReference type="NCBI Taxonomy" id="75948"/>
    <lineage>
        <taxon>Eukaryota</taxon>
        <taxon>Viridiplantae</taxon>
        <taxon>Streptophyta</taxon>
        <taxon>Embryophyta</taxon>
        <taxon>Tracheophyta</taxon>
        <taxon>Spermatophyta</taxon>
        <taxon>Magnoliopsida</taxon>
        <taxon>eudicotyledons</taxon>
        <taxon>Gunneridae</taxon>
        <taxon>Pentapetalae</taxon>
        <taxon>asterids</taxon>
        <taxon>campanulids</taxon>
        <taxon>Asterales</taxon>
        <taxon>Asteraceae</taxon>
        <taxon>Cichorioideae</taxon>
        <taxon>Cichorieae</taxon>
        <taxon>Lactucinae</taxon>
        <taxon>Lactuca</taxon>
    </lineage>
</organism>
<proteinExistence type="predicted"/>
<dbReference type="EMBL" id="OX465081">
    <property type="protein sequence ID" value="CAI9285736.1"/>
    <property type="molecule type" value="Genomic_DNA"/>
</dbReference>
<protein>
    <submittedName>
        <fullName evidence="1">Uncharacterized protein</fullName>
    </submittedName>
</protein>
<gene>
    <name evidence="1" type="ORF">LSALG_LOCUS25195</name>
</gene>
<dbReference type="Proteomes" id="UP001177003">
    <property type="component" value="Chromosome 5"/>
</dbReference>
<accession>A0AA35Z4P8</accession>
<evidence type="ECO:0000313" key="2">
    <source>
        <dbReference type="Proteomes" id="UP001177003"/>
    </source>
</evidence>